<dbReference type="AlphaFoldDB" id="A0A330LEZ7"/>
<organism evidence="4 5">
    <name type="scientific">Nitrospira lenta</name>
    <dbReference type="NCBI Taxonomy" id="1436998"/>
    <lineage>
        <taxon>Bacteria</taxon>
        <taxon>Pseudomonadati</taxon>
        <taxon>Nitrospirota</taxon>
        <taxon>Nitrospiria</taxon>
        <taxon>Nitrospirales</taxon>
        <taxon>Nitrospiraceae</taxon>
        <taxon>Nitrospira</taxon>
    </lineage>
</organism>
<dbReference type="PANTHER" id="PTHR30273:SF2">
    <property type="entry name" value="PROTEIN FECR"/>
    <property type="match status" value="1"/>
</dbReference>
<name>A0A330LEZ7_9BACT</name>
<dbReference type="PANTHER" id="PTHR30273">
    <property type="entry name" value="PERIPLASMIC SIGNAL SENSOR AND SIGMA FACTOR ACTIVATOR FECR-RELATED"/>
    <property type="match status" value="1"/>
</dbReference>
<keyword evidence="1 4" id="KW-0812">Transmembrane</keyword>
<dbReference type="Gene3D" id="2.60.120.1440">
    <property type="match status" value="1"/>
</dbReference>
<keyword evidence="1" id="KW-0472">Membrane</keyword>
<dbReference type="InterPro" id="IPR012373">
    <property type="entry name" value="Ferrdict_sens_TM"/>
</dbReference>
<proteinExistence type="predicted"/>
<keyword evidence="5" id="KW-1185">Reference proteome</keyword>
<feature type="domain" description="FecR protein" evidence="2">
    <location>
        <begin position="153"/>
        <end position="245"/>
    </location>
</feature>
<dbReference type="EMBL" id="OUNR01000017">
    <property type="protein sequence ID" value="SPP65568.1"/>
    <property type="molecule type" value="Genomic_DNA"/>
</dbReference>
<dbReference type="InParanoid" id="A0A330LEZ7"/>
<protein>
    <submittedName>
        <fullName evidence="4">Putative Iron dicitrate transmembrane sensor FecR</fullName>
    </submittedName>
</protein>
<dbReference type="InterPro" id="IPR032623">
    <property type="entry name" value="FecR_N"/>
</dbReference>
<dbReference type="Gene3D" id="3.55.50.30">
    <property type="match status" value="1"/>
</dbReference>
<dbReference type="GO" id="GO:0016989">
    <property type="term" value="F:sigma factor antagonist activity"/>
    <property type="evidence" value="ECO:0007669"/>
    <property type="project" value="TreeGrafter"/>
</dbReference>
<evidence type="ECO:0000313" key="4">
    <source>
        <dbReference type="EMBL" id="SPP65568.1"/>
    </source>
</evidence>
<evidence type="ECO:0000259" key="3">
    <source>
        <dbReference type="Pfam" id="PF16220"/>
    </source>
</evidence>
<dbReference type="FunCoup" id="A0A330LEZ7">
    <property type="interactions" value="89"/>
</dbReference>
<gene>
    <name evidence="4" type="ORF">NITLEN_40041</name>
</gene>
<dbReference type="Pfam" id="PF16220">
    <property type="entry name" value="DUF4880"/>
    <property type="match status" value="1"/>
</dbReference>
<keyword evidence="1" id="KW-1133">Transmembrane helix</keyword>
<feature type="domain" description="FecR N-terminal" evidence="3">
    <location>
        <begin position="49"/>
        <end position="91"/>
    </location>
</feature>
<sequence>MRELVRHFVTSYTSVSLAPVDIRTADGARPLTDEARAMISSAEEARLRQEAVAWVIRLQGQGLLPDERRAFDDWHAQSPAHAQMFHRVSALWDDPDLRAAAVHTAETASSKLSGFRLFAIRRAVFSATALAASVILLIMAALYFDVATRWQADYRTAVGERRTIELPDHSLMTLNTQSAVAVAFDGTARHIRLLKGEALFHVQHDADRPFVVATAQSATRAVGTAFVVRAEAGRDQVTVLEGIVEVGAGAGPHARVSAGLQIETEAGRVGRPYAVDVSTASAWVRGRLVVDDVPLAQVLNEVRRYYPGTITLWNPRAGEIHVTGTYDMDNPSSVLALLVKTVPVHMLSVSDRLAILF</sequence>
<dbReference type="Pfam" id="PF04773">
    <property type="entry name" value="FecR"/>
    <property type="match status" value="1"/>
</dbReference>
<reference evidence="5" key="1">
    <citation type="submission" date="2018-04" db="EMBL/GenBank/DDBJ databases">
        <authorList>
            <person name="Lucker S."/>
            <person name="Sakoula D."/>
        </authorList>
    </citation>
    <scope>NUCLEOTIDE SEQUENCE [LARGE SCALE GENOMIC DNA]</scope>
</reference>
<dbReference type="InterPro" id="IPR006860">
    <property type="entry name" value="FecR"/>
</dbReference>
<feature type="transmembrane region" description="Helical" evidence="1">
    <location>
        <begin position="123"/>
        <end position="144"/>
    </location>
</feature>
<evidence type="ECO:0000313" key="5">
    <source>
        <dbReference type="Proteomes" id="UP000248168"/>
    </source>
</evidence>
<dbReference type="Proteomes" id="UP000248168">
    <property type="component" value="Unassembled WGS sequence"/>
</dbReference>
<evidence type="ECO:0000256" key="1">
    <source>
        <dbReference type="SAM" id="Phobius"/>
    </source>
</evidence>
<dbReference type="PIRSF" id="PIRSF018266">
    <property type="entry name" value="FecR"/>
    <property type="match status" value="1"/>
</dbReference>
<evidence type="ECO:0000259" key="2">
    <source>
        <dbReference type="Pfam" id="PF04773"/>
    </source>
</evidence>
<accession>A0A330LEZ7</accession>